<feature type="compositionally biased region" description="Polar residues" evidence="1">
    <location>
        <begin position="47"/>
        <end position="61"/>
    </location>
</feature>
<reference evidence="2" key="1">
    <citation type="submission" date="2013-07" db="EMBL/GenBank/DDBJ databases">
        <title>The Genome Sequence of Cryptococcus bestiolae CBS10118.</title>
        <authorList>
            <consortium name="The Broad Institute Genome Sequencing Platform"/>
            <person name="Cuomo C."/>
            <person name="Litvintseva A."/>
            <person name="Chen Y."/>
            <person name="Heitman J."/>
            <person name="Sun S."/>
            <person name="Springer D."/>
            <person name="Dromer F."/>
            <person name="Young S.K."/>
            <person name="Zeng Q."/>
            <person name="Gargeya S."/>
            <person name="Fitzgerald M."/>
            <person name="Abouelleil A."/>
            <person name="Alvarado L."/>
            <person name="Berlin A.M."/>
            <person name="Chapman S.B."/>
            <person name="Dewar J."/>
            <person name="Goldberg J."/>
            <person name="Griggs A."/>
            <person name="Gujja S."/>
            <person name="Hansen M."/>
            <person name="Howarth C."/>
            <person name="Imamovic A."/>
            <person name="Larimer J."/>
            <person name="McCowan C."/>
            <person name="Murphy C."/>
            <person name="Pearson M."/>
            <person name="Priest M."/>
            <person name="Roberts A."/>
            <person name="Saif S."/>
            <person name="Shea T."/>
            <person name="Sykes S."/>
            <person name="Wortman J."/>
            <person name="Nusbaum C."/>
            <person name="Birren B."/>
        </authorList>
    </citation>
    <scope>NUCLEOTIDE SEQUENCE [LARGE SCALE GENOMIC DNA]</scope>
    <source>
        <strain evidence="2">CBS 10118</strain>
    </source>
</reference>
<dbReference type="KEGG" id="kbi:30204491"/>
<dbReference type="EMBL" id="KI894018">
    <property type="protein sequence ID" value="OCF28604.1"/>
    <property type="molecule type" value="Genomic_DNA"/>
</dbReference>
<dbReference type="VEuPathDB" id="FungiDB:I302_00092"/>
<evidence type="ECO:0000256" key="1">
    <source>
        <dbReference type="SAM" id="MobiDB-lite"/>
    </source>
</evidence>
<dbReference type="GeneID" id="30204491"/>
<dbReference type="RefSeq" id="XP_019049674.1">
    <property type="nucleotide sequence ID" value="XM_019186796.1"/>
</dbReference>
<gene>
    <name evidence="2" type="ORF">I302_00092</name>
    <name evidence="3" type="ORF">I302_101411</name>
</gene>
<accession>A0A1B9GC70</accession>
<keyword evidence="4" id="KW-1185">Reference proteome</keyword>
<sequence length="170" mass="19479">MSQFEHPPDDVERPRYDSAFQKIDVIKAFIRINPPYTLKRKIPEIGPQSQYRHNSSSSTIPGQGMDTATPELERDPHDYLDPKYKAKWKHTTSLLSWSSPTEGESAYIGSMAEEGDAQMVATALLLLRVRQSLIRLEYDYAGKKLRLMYIRDTPQVRTCQFASSSRPRSV</sequence>
<dbReference type="Proteomes" id="UP000092730">
    <property type="component" value="Chromosome 1"/>
</dbReference>
<dbReference type="EMBL" id="CP144541">
    <property type="protein sequence ID" value="WVW79442.1"/>
    <property type="molecule type" value="Genomic_DNA"/>
</dbReference>
<dbReference type="AlphaFoldDB" id="A0A1B9GC70"/>
<evidence type="ECO:0000313" key="4">
    <source>
        <dbReference type="Proteomes" id="UP000092730"/>
    </source>
</evidence>
<feature type="region of interest" description="Disordered" evidence="1">
    <location>
        <begin position="47"/>
        <end position="76"/>
    </location>
</feature>
<reference evidence="3" key="2">
    <citation type="submission" date="2013-07" db="EMBL/GenBank/DDBJ databases">
        <authorList>
            <consortium name="The Broad Institute Genome Sequencing Platform"/>
            <person name="Cuomo C."/>
            <person name="Litvintseva A."/>
            <person name="Chen Y."/>
            <person name="Heitman J."/>
            <person name="Sun S."/>
            <person name="Springer D."/>
            <person name="Dromer F."/>
            <person name="Young S.K."/>
            <person name="Zeng Q."/>
            <person name="Gargeya S."/>
            <person name="Fitzgerald M."/>
            <person name="Abouelleil A."/>
            <person name="Alvarado L."/>
            <person name="Berlin A.M."/>
            <person name="Chapman S.B."/>
            <person name="Dewar J."/>
            <person name="Goldberg J."/>
            <person name="Griggs A."/>
            <person name="Gujja S."/>
            <person name="Hansen M."/>
            <person name="Howarth C."/>
            <person name="Imamovic A."/>
            <person name="Larimer J."/>
            <person name="McCowan C."/>
            <person name="Murphy C."/>
            <person name="Pearson M."/>
            <person name="Priest M."/>
            <person name="Roberts A."/>
            <person name="Saif S."/>
            <person name="Shea T."/>
            <person name="Sykes S."/>
            <person name="Wortman J."/>
            <person name="Nusbaum C."/>
            <person name="Birren B."/>
        </authorList>
    </citation>
    <scope>NUCLEOTIDE SEQUENCE</scope>
    <source>
        <strain evidence="3">CBS 10118</strain>
    </source>
</reference>
<evidence type="ECO:0000313" key="3">
    <source>
        <dbReference type="EMBL" id="WVW79442.1"/>
    </source>
</evidence>
<reference evidence="2" key="3">
    <citation type="submission" date="2014-01" db="EMBL/GenBank/DDBJ databases">
        <title>Evolution of pathogenesis and genome organization in the Tremellales.</title>
        <authorList>
            <person name="Cuomo C."/>
            <person name="Litvintseva A."/>
            <person name="Heitman J."/>
            <person name="Chen Y."/>
            <person name="Sun S."/>
            <person name="Springer D."/>
            <person name="Dromer F."/>
            <person name="Young S."/>
            <person name="Zeng Q."/>
            <person name="Chapman S."/>
            <person name="Gujja S."/>
            <person name="Saif S."/>
            <person name="Birren B."/>
        </authorList>
    </citation>
    <scope>NUCLEOTIDE SEQUENCE</scope>
    <source>
        <strain evidence="2">CBS 10118</strain>
    </source>
</reference>
<protein>
    <submittedName>
        <fullName evidence="2">Uncharacterized protein</fullName>
    </submittedName>
</protein>
<reference evidence="3" key="4">
    <citation type="submission" date="2024-02" db="EMBL/GenBank/DDBJ databases">
        <title>Comparative genomics of Cryptococcus and Kwoniella reveals pathogenesis evolution and contrasting modes of karyotype evolution via chromosome fusion or intercentromeric recombination.</title>
        <authorList>
            <person name="Coelho M.A."/>
            <person name="David-Palma M."/>
            <person name="Shea T."/>
            <person name="Bowers K."/>
            <person name="McGinley-Smith S."/>
            <person name="Mohammad A.W."/>
            <person name="Gnirke A."/>
            <person name="Yurkov A.M."/>
            <person name="Nowrousian M."/>
            <person name="Sun S."/>
            <person name="Cuomo C.A."/>
            <person name="Heitman J."/>
        </authorList>
    </citation>
    <scope>NUCLEOTIDE SEQUENCE</scope>
    <source>
        <strain evidence="3">CBS 10118</strain>
    </source>
</reference>
<proteinExistence type="predicted"/>
<evidence type="ECO:0000313" key="2">
    <source>
        <dbReference type="EMBL" id="OCF28604.1"/>
    </source>
</evidence>
<name>A0A1B9GC70_9TREE</name>
<organism evidence="2">
    <name type="scientific">Kwoniella bestiolae CBS 10118</name>
    <dbReference type="NCBI Taxonomy" id="1296100"/>
    <lineage>
        <taxon>Eukaryota</taxon>
        <taxon>Fungi</taxon>
        <taxon>Dikarya</taxon>
        <taxon>Basidiomycota</taxon>
        <taxon>Agaricomycotina</taxon>
        <taxon>Tremellomycetes</taxon>
        <taxon>Tremellales</taxon>
        <taxon>Cryptococcaceae</taxon>
        <taxon>Kwoniella</taxon>
    </lineage>
</organism>